<feature type="domain" description="Kinesin motor" evidence="2">
    <location>
        <begin position="1"/>
        <end position="76"/>
    </location>
</feature>
<keyword evidence="1" id="KW-0547">Nucleotide-binding</keyword>
<name>W7ET74_PLAF8</name>
<evidence type="ECO:0000256" key="1">
    <source>
        <dbReference type="PROSITE-ProRule" id="PRU00283"/>
    </source>
</evidence>
<dbReference type="Pfam" id="PF00225">
    <property type="entry name" value="Kinesin"/>
    <property type="match status" value="1"/>
</dbReference>
<dbReference type="GO" id="GO:0007018">
    <property type="term" value="P:microtubule-based movement"/>
    <property type="evidence" value="ECO:0007669"/>
    <property type="project" value="InterPro"/>
</dbReference>
<feature type="non-terminal residue" evidence="3">
    <location>
        <position position="76"/>
    </location>
</feature>
<evidence type="ECO:0000313" key="3">
    <source>
        <dbReference type="EMBL" id="EUR61382.1"/>
    </source>
</evidence>
<dbReference type="SUPFAM" id="SSF52540">
    <property type="entry name" value="P-loop containing nucleoside triphosphate hydrolases"/>
    <property type="match status" value="1"/>
</dbReference>
<evidence type="ECO:0000313" key="4">
    <source>
        <dbReference type="Proteomes" id="UP000030688"/>
    </source>
</evidence>
<dbReference type="PANTHER" id="PTHR24115">
    <property type="entry name" value="KINESIN-RELATED"/>
    <property type="match status" value="1"/>
</dbReference>
<dbReference type="InterPro" id="IPR001752">
    <property type="entry name" value="Kinesin_motor_dom"/>
</dbReference>
<dbReference type="InterPro" id="IPR027417">
    <property type="entry name" value="P-loop_NTPase"/>
</dbReference>
<dbReference type="Gene3D" id="3.40.850.10">
    <property type="entry name" value="Kinesin motor domain"/>
    <property type="match status" value="1"/>
</dbReference>
<dbReference type="GO" id="GO:0005874">
    <property type="term" value="C:microtubule"/>
    <property type="evidence" value="ECO:0007669"/>
    <property type="project" value="TreeGrafter"/>
</dbReference>
<dbReference type="PANTHER" id="PTHR24115:SF1004">
    <property type="entry name" value="KINESIN-LIKE PROTEIN KIF15"/>
    <property type="match status" value="1"/>
</dbReference>
<dbReference type="GO" id="GO:0008017">
    <property type="term" value="F:microtubule binding"/>
    <property type="evidence" value="ECO:0007669"/>
    <property type="project" value="InterPro"/>
</dbReference>
<dbReference type="PROSITE" id="PS50067">
    <property type="entry name" value="KINESIN_MOTOR_2"/>
    <property type="match status" value="1"/>
</dbReference>
<dbReference type="GO" id="GO:0005871">
    <property type="term" value="C:kinesin complex"/>
    <property type="evidence" value="ECO:0007669"/>
    <property type="project" value="TreeGrafter"/>
</dbReference>
<dbReference type="GO" id="GO:0016887">
    <property type="term" value="F:ATP hydrolysis activity"/>
    <property type="evidence" value="ECO:0007669"/>
    <property type="project" value="TreeGrafter"/>
</dbReference>
<accession>W7ET74</accession>
<keyword evidence="1" id="KW-0067">ATP-binding</keyword>
<dbReference type="GO" id="GO:0005524">
    <property type="term" value="F:ATP binding"/>
    <property type="evidence" value="ECO:0007669"/>
    <property type="project" value="UniProtKB-UniRule"/>
</dbReference>
<reference evidence="4" key="1">
    <citation type="submission" date="2007-11" db="EMBL/GenBank/DDBJ databases">
        <authorList>
            <consortium name="The Broad Institute Genome Sequencing Platform"/>
            <person name="Volkman S.K."/>
            <person name="Daily J.P."/>
            <person name="Sarr O."/>
            <person name="Ndiaye D."/>
            <person name="Ndir O."/>
            <person name="Mboup S."/>
            <person name="Lukens A."/>
            <person name="Stange-Thomann N."/>
            <person name="Mauceli E."/>
            <person name="Gnerre S."/>
            <person name="Jaffe D."/>
            <person name="Zainoun J."/>
            <person name="Wiegand R.C."/>
            <person name="Birren B."/>
            <person name="Galagan J."/>
            <person name="Lander E."/>
            <person name="Wirth D.F."/>
        </authorList>
    </citation>
    <scope>NUCLEOTIDE SEQUENCE [LARGE SCALE GENOMIC DNA]</scope>
    <source>
        <strain evidence="4">7G8</strain>
    </source>
</reference>
<dbReference type="GO" id="GO:0003777">
    <property type="term" value="F:microtubule motor activity"/>
    <property type="evidence" value="ECO:0007669"/>
    <property type="project" value="InterPro"/>
</dbReference>
<keyword evidence="1" id="KW-0505">Motor protein</keyword>
<evidence type="ECO:0000259" key="2">
    <source>
        <dbReference type="PROSITE" id="PS50067"/>
    </source>
</evidence>
<dbReference type="AlphaFoldDB" id="W7ET74"/>
<dbReference type="EMBL" id="KI928543">
    <property type="protein sequence ID" value="EUR61382.1"/>
    <property type="molecule type" value="Genomic_DNA"/>
</dbReference>
<feature type="binding site" evidence="1">
    <location>
        <begin position="16"/>
        <end position="23"/>
    </location>
    <ligand>
        <name>ATP</name>
        <dbReference type="ChEBI" id="CHEBI:30616"/>
    </ligand>
</feature>
<proteinExistence type="inferred from homology"/>
<reference evidence="3 4" key="2">
    <citation type="submission" date="2013-02" db="EMBL/GenBank/DDBJ databases">
        <title>The Genome Sequence of Plasmodium falciparum 7G8.</title>
        <authorList>
            <consortium name="The Broad Institute Genome Sequencing Platform"/>
            <consortium name="The Broad Institute Genome Sequencing Center for Infectious Disease"/>
            <person name="Neafsey D."/>
            <person name="Cheeseman I."/>
            <person name="Volkman S."/>
            <person name="Adams J."/>
            <person name="Walker B."/>
            <person name="Young S.K."/>
            <person name="Zeng Q."/>
            <person name="Gargeya S."/>
            <person name="Fitzgerald M."/>
            <person name="Haas B."/>
            <person name="Abouelleil A."/>
            <person name="Alvarado L."/>
            <person name="Arachchi H.M."/>
            <person name="Berlin A.M."/>
            <person name="Chapman S.B."/>
            <person name="Dewar J."/>
            <person name="Goldberg J."/>
            <person name="Griggs A."/>
            <person name="Gujja S."/>
            <person name="Hansen M."/>
            <person name="Howarth C."/>
            <person name="Imamovic A."/>
            <person name="Larimer J."/>
            <person name="McCowan C."/>
            <person name="Murphy C."/>
            <person name="Neiman D."/>
            <person name="Pearson M."/>
            <person name="Priest M."/>
            <person name="Roberts A."/>
            <person name="Saif S."/>
            <person name="Shea T."/>
            <person name="Sisk P."/>
            <person name="Sykes S."/>
            <person name="Wortman J."/>
            <person name="Nusbaum C."/>
            <person name="Birren B."/>
        </authorList>
    </citation>
    <scope>NUCLEOTIDE SEQUENCE [LARGE SCALE GENOMIC DNA]</scope>
    <source>
        <strain evidence="3 4">7G8</strain>
    </source>
</reference>
<gene>
    <name evidence="3" type="ORF">PFBG_05903</name>
</gene>
<sequence>MYIFYHGYNSSILAYGNTNSGKTYTLYGDRKIGEENQNYGLIYYSLKYLFDLQNISKDTDISISVVEIYLEKIRDL</sequence>
<dbReference type="InterPro" id="IPR027640">
    <property type="entry name" value="Kinesin-like_fam"/>
</dbReference>
<dbReference type="InterPro" id="IPR036961">
    <property type="entry name" value="Kinesin_motor_dom_sf"/>
</dbReference>
<organism evidence="3 4">
    <name type="scientific">Plasmodium falciparum (isolate 7G8)</name>
    <dbReference type="NCBI Taxonomy" id="57266"/>
    <lineage>
        <taxon>Eukaryota</taxon>
        <taxon>Sar</taxon>
        <taxon>Alveolata</taxon>
        <taxon>Apicomplexa</taxon>
        <taxon>Aconoidasida</taxon>
        <taxon>Haemosporida</taxon>
        <taxon>Plasmodiidae</taxon>
        <taxon>Plasmodium</taxon>
        <taxon>Plasmodium (Laverania)</taxon>
    </lineage>
</organism>
<dbReference type="Proteomes" id="UP000030688">
    <property type="component" value="Unassembled WGS sequence"/>
</dbReference>
<protein>
    <recommendedName>
        <fullName evidence="2">Kinesin motor domain-containing protein</fullName>
    </recommendedName>
</protein>
<comment type="similarity">
    <text evidence="1">Belongs to the TRAFAC class myosin-kinesin ATPase superfamily. Kinesin family.</text>
</comment>